<dbReference type="AlphaFoldDB" id="A0A448XLH8"/>
<evidence type="ECO:0000313" key="3">
    <source>
        <dbReference type="Proteomes" id="UP000784294"/>
    </source>
</evidence>
<dbReference type="EMBL" id="CAAALY010261424">
    <property type="protein sequence ID" value="VEL39494.1"/>
    <property type="molecule type" value="Genomic_DNA"/>
</dbReference>
<protein>
    <submittedName>
        <fullName evidence="2">Uncharacterized protein</fullName>
    </submittedName>
</protein>
<feature type="compositionally biased region" description="Polar residues" evidence="1">
    <location>
        <begin position="1"/>
        <end position="26"/>
    </location>
</feature>
<feature type="compositionally biased region" description="Polar residues" evidence="1">
    <location>
        <begin position="65"/>
        <end position="81"/>
    </location>
</feature>
<feature type="region of interest" description="Disordered" evidence="1">
    <location>
        <begin position="62"/>
        <end position="81"/>
    </location>
</feature>
<sequence length="466" mass="49665">MLLQNSSEITSHTGLNHGRQTSSLQNVVDRPKVGTIIRGPSHETLITDGSDSVFETADSRVVRSRQGSPMHTLTSPVPSADSQASCLYERDSGGSPVSGRLSRPGLGAGKLLRQRLDSGDTGSMLSVSQTWRTSSRTFDNTVVSELKTTLKSIEPRPDSCQVVASNRFLAIGQKTGHITPLQDKTPSTVNGTSDSQSDAQISLIRKPAESTSHCVISTSPDSVYTLDSEVSFVSPKTSVVSHAGDALSEASIISKPRSVSSLVDVPLASSVSPLDESATILPSSSRLPCFQPLTSIAPQKSPHNKAHSINNEDIGDKQNICAKSVDAQFDPLDDHPASADSLFSLNSTFETQSANLSGIHPGDLGKSRLGVRPKQSQLSQSLGSLRRVLVTGTRRPQMGQQESISRGGSSMSIYSETQESYNCGIVITGDICFVPTYDLKMGCLRVFVKQARNIAVADIKRGTSDP</sequence>
<dbReference type="Proteomes" id="UP000784294">
    <property type="component" value="Unassembled WGS sequence"/>
</dbReference>
<name>A0A448XLH8_9PLAT</name>
<reference evidence="2" key="1">
    <citation type="submission" date="2018-11" db="EMBL/GenBank/DDBJ databases">
        <authorList>
            <consortium name="Pathogen Informatics"/>
        </authorList>
    </citation>
    <scope>NUCLEOTIDE SEQUENCE</scope>
</reference>
<comment type="caution">
    <text evidence="2">The sequence shown here is derived from an EMBL/GenBank/DDBJ whole genome shotgun (WGS) entry which is preliminary data.</text>
</comment>
<dbReference type="OrthoDB" id="195679at2759"/>
<proteinExistence type="predicted"/>
<organism evidence="2 3">
    <name type="scientific">Protopolystoma xenopodis</name>
    <dbReference type="NCBI Taxonomy" id="117903"/>
    <lineage>
        <taxon>Eukaryota</taxon>
        <taxon>Metazoa</taxon>
        <taxon>Spiralia</taxon>
        <taxon>Lophotrochozoa</taxon>
        <taxon>Platyhelminthes</taxon>
        <taxon>Monogenea</taxon>
        <taxon>Polyopisthocotylea</taxon>
        <taxon>Polystomatidea</taxon>
        <taxon>Polystomatidae</taxon>
        <taxon>Protopolystoma</taxon>
    </lineage>
</organism>
<accession>A0A448XLH8</accession>
<evidence type="ECO:0000313" key="2">
    <source>
        <dbReference type="EMBL" id="VEL39494.1"/>
    </source>
</evidence>
<keyword evidence="3" id="KW-1185">Reference proteome</keyword>
<feature type="region of interest" description="Disordered" evidence="1">
    <location>
        <begin position="1"/>
        <end position="28"/>
    </location>
</feature>
<gene>
    <name evidence="2" type="ORF">PXEA_LOCUS32934</name>
</gene>
<evidence type="ECO:0000256" key="1">
    <source>
        <dbReference type="SAM" id="MobiDB-lite"/>
    </source>
</evidence>